<dbReference type="InterPro" id="IPR003340">
    <property type="entry name" value="B3_DNA-bd"/>
</dbReference>
<dbReference type="OMA" id="TIPRWVI"/>
<dbReference type="OrthoDB" id="288590at2759"/>
<evidence type="ECO:0000256" key="1">
    <source>
        <dbReference type="ARBA" id="ARBA00004123"/>
    </source>
</evidence>
<dbReference type="CDD" id="cd10017">
    <property type="entry name" value="B3_DNA"/>
    <property type="match status" value="1"/>
</dbReference>
<dbReference type="InterPro" id="IPR015300">
    <property type="entry name" value="DNA-bd_pseudobarrel_sf"/>
</dbReference>
<evidence type="ECO:0000256" key="3">
    <source>
        <dbReference type="ARBA" id="ARBA00023125"/>
    </source>
</evidence>
<dbReference type="SUPFAM" id="SSF101936">
    <property type="entry name" value="DNA-binding pseudobarrel domain"/>
    <property type="match status" value="1"/>
</dbReference>
<keyword evidence="4" id="KW-0804">Transcription</keyword>
<comment type="subcellular location">
    <subcellularLocation>
        <location evidence="1">Nucleus</location>
    </subcellularLocation>
</comment>
<evidence type="ECO:0000256" key="2">
    <source>
        <dbReference type="ARBA" id="ARBA00023015"/>
    </source>
</evidence>
<evidence type="ECO:0000256" key="4">
    <source>
        <dbReference type="ARBA" id="ARBA00023163"/>
    </source>
</evidence>
<evidence type="ECO:0008006" key="7">
    <source>
        <dbReference type="Google" id="ProtNLM"/>
    </source>
</evidence>
<dbReference type="GO" id="GO:0003677">
    <property type="term" value="F:DNA binding"/>
    <property type="evidence" value="ECO:0007669"/>
    <property type="project" value="UniProtKB-KW"/>
</dbReference>
<dbReference type="EMBL" id="KK198757">
    <property type="protein sequence ID" value="KCW73459.1"/>
    <property type="molecule type" value="Genomic_DNA"/>
</dbReference>
<protein>
    <recommendedName>
        <fullName evidence="7">TF-B3 domain-containing protein</fullName>
    </recommendedName>
</protein>
<organism evidence="6">
    <name type="scientific">Eucalyptus grandis</name>
    <name type="common">Flooded gum</name>
    <dbReference type="NCBI Taxonomy" id="71139"/>
    <lineage>
        <taxon>Eukaryota</taxon>
        <taxon>Viridiplantae</taxon>
        <taxon>Streptophyta</taxon>
        <taxon>Embryophyta</taxon>
        <taxon>Tracheophyta</taxon>
        <taxon>Spermatophyta</taxon>
        <taxon>Magnoliopsida</taxon>
        <taxon>eudicotyledons</taxon>
        <taxon>Gunneridae</taxon>
        <taxon>Pentapetalae</taxon>
        <taxon>rosids</taxon>
        <taxon>malvids</taxon>
        <taxon>Myrtales</taxon>
        <taxon>Myrtaceae</taxon>
        <taxon>Myrtoideae</taxon>
        <taxon>Eucalypteae</taxon>
        <taxon>Eucalyptus</taxon>
    </lineage>
</organism>
<sequence length="167" mass="18879">MKTPQWSASDVTRFVCAEGKISSDVSTELALYDDPWKIRKKLTKSDLDHLSRLLLPPDCVRIHVLRWMKKEMVGGVHSKEGMEVNVIKERTEGTEGTEGKDQEHRHVFRYWASSGCYVLNGGWSELFVNGGDLNVGDEIGMYWNTNSCKFHFKVLRKVACGTSNPAA</sequence>
<keyword evidence="2" id="KW-0805">Transcription regulation</keyword>
<dbReference type="PANTHER" id="PTHR34269:SF11">
    <property type="entry name" value="B3 DOMAIN PROTEIN"/>
    <property type="match status" value="1"/>
</dbReference>
<keyword evidence="3" id="KW-0238">DNA-binding</keyword>
<name>A0A059C5G9_EUCGR</name>
<proteinExistence type="predicted"/>
<evidence type="ECO:0000313" key="6">
    <source>
        <dbReference type="EMBL" id="KCW73459.1"/>
    </source>
</evidence>
<keyword evidence="5" id="KW-0539">Nucleus</keyword>
<dbReference type="GO" id="GO:0005634">
    <property type="term" value="C:nucleus"/>
    <property type="evidence" value="ECO:0007669"/>
    <property type="project" value="UniProtKB-SubCell"/>
</dbReference>
<dbReference type="Gene3D" id="2.40.330.10">
    <property type="entry name" value="DNA-binding pseudobarrel domain"/>
    <property type="match status" value="1"/>
</dbReference>
<accession>A0A059C5G9</accession>
<dbReference type="Gramene" id="KCW73459">
    <property type="protein sequence ID" value="KCW73459"/>
    <property type="gene ID" value="EUGRSUZ_E01943"/>
</dbReference>
<dbReference type="KEGG" id="egr:104446514"/>
<dbReference type="PANTHER" id="PTHR34269">
    <property type="entry name" value="TRANSCRIPTION FACTOR B3-DOMAIN FAMILY-RELATED"/>
    <property type="match status" value="1"/>
</dbReference>
<dbReference type="InParanoid" id="A0A059C5G9"/>
<dbReference type="InterPro" id="IPR051442">
    <property type="entry name" value="B3_domain"/>
</dbReference>
<evidence type="ECO:0000256" key="5">
    <source>
        <dbReference type="ARBA" id="ARBA00023242"/>
    </source>
</evidence>
<dbReference type="AlphaFoldDB" id="A0A059C5G9"/>
<gene>
    <name evidence="6" type="ORF">EUGRSUZ_E01943</name>
</gene>
<reference evidence="6" key="1">
    <citation type="submission" date="2013-07" db="EMBL/GenBank/DDBJ databases">
        <title>The genome of Eucalyptus grandis.</title>
        <authorList>
            <person name="Schmutz J."/>
            <person name="Hayes R."/>
            <person name="Myburg A."/>
            <person name="Tuskan G."/>
            <person name="Grattapaglia D."/>
            <person name="Rokhsar D.S."/>
        </authorList>
    </citation>
    <scope>NUCLEOTIDE SEQUENCE</scope>
    <source>
        <tissue evidence="6">Leaf extractions</tissue>
    </source>
</reference>